<proteinExistence type="inferred from homology"/>
<dbReference type="GO" id="GO:0051604">
    <property type="term" value="P:protein maturation"/>
    <property type="evidence" value="ECO:0007669"/>
    <property type="project" value="TreeGrafter"/>
</dbReference>
<name>A0A1H2FRI2_9BACT</name>
<dbReference type="RefSeq" id="WP_014956248.1">
    <property type="nucleotide sequence ID" value="NZ_FNLL01000004.1"/>
</dbReference>
<dbReference type="NCBIfam" id="TIGR00074">
    <property type="entry name" value="hypC_hupF"/>
    <property type="match status" value="1"/>
</dbReference>
<dbReference type="GO" id="GO:0005506">
    <property type="term" value="F:iron ion binding"/>
    <property type="evidence" value="ECO:0007669"/>
    <property type="project" value="TreeGrafter"/>
</dbReference>
<gene>
    <name evidence="2" type="ORF">SAMN04487931_104300</name>
</gene>
<dbReference type="FunFam" id="2.30.30.140:FF:000022">
    <property type="entry name" value="Hydrogenase assembly chaperone HybG"/>
    <property type="match status" value="1"/>
</dbReference>
<sequence length="82" mass="8940">MCLAVPSKIVEINDTVAKVDVDGVTRQISTMLLGDVKIGDYVIVHAGFAINKVDEATARETLEDLRQILAADARQDDGRNEQ</sequence>
<dbReference type="InterPro" id="IPR019812">
    <property type="entry name" value="Hydgase_assmbl_chp_CS"/>
</dbReference>
<dbReference type="PANTHER" id="PTHR35177:SF2">
    <property type="entry name" value="HYDROGENASE MATURATION FACTOR HYBG"/>
    <property type="match status" value="1"/>
</dbReference>
<dbReference type="Pfam" id="PF01455">
    <property type="entry name" value="HupF_HypC"/>
    <property type="match status" value="1"/>
</dbReference>
<evidence type="ECO:0000313" key="2">
    <source>
        <dbReference type="EMBL" id="SDU09936.1"/>
    </source>
</evidence>
<reference evidence="3" key="1">
    <citation type="submission" date="2016-10" db="EMBL/GenBank/DDBJ databases">
        <authorList>
            <person name="Varghese N."/>
            <person name="Submissions S."/>
        </authorList>
    </citation>
    <scope>NUCLEOTIDE SEQUENCE [LARGE SCALE GENOMIC DNA]</scope>
    <source>
        <strain evidence="3">DSM 3384</strain>
    </source>
</reference>
<dbReference type="PANTHER" id="PTHR35177">
    <property type="entry name" value="HYDROGENASE MATURATION FACTOR HYBG"/>
    <property type="match status" value="1"/>
</dbReference>
<dbReference type="AlphaFoldDB" id="A0A1H2FRI2"/>
<dbReference type="PROSITE" id="PS01097">
    <property type="entry name" value="HUPF_HYPC"/>
    <property type="match status" value="1"/>
</dbReference>
<dbReference type="SUPFAM" id="SSF159127">
    <property type="entry name" value="HupF/HypC-like"/>
    <property type="match status" value="1"/>
</dbReference>
<dbReference type="Gene3D" id="2.30.30.140">
    <property type="match status" value="1"/>
</dbReference>
<dbReference type="PRINTS" id="PR00445">
    <property type="entry name" value="HUPFHYPC"/>
</dbReference>
<protein>
    <submittedName>
        <fullName evidence="2">Hydrogenase expression/formation protein HypC</fullName>
    </submittedName>
</protein>
<comment type="similarity">
    <text evidence="1">Belongs to the HupF/HypC family.</text>
</comment>
<dbReference type="InterPro" id="IPR001109">
    <property type="entry name" value="Hydrogenase_HupF/HypC"/>
</dbReference>
<organism evidence="2 3">
    <name type="scientific">Desulfobacula phenolica</name>
    <dbReference type="NCBI Taxonomy" id="90732"/>
    <lineage>
        <taxon>Bacteria</taxon>
        <taxon>Pseudomonadati</taxon>
        <taxon>Thermodesulfobacteriota</taxon>
        <taxon>Desulfobacteria</taxon>
        <taxon>Desulfobacterales</taxon>
        <taxon>Desulfobacteraceae</taxon>
        <taxon>Desulfobacula</taxon>
    </lineage>
</organism>
<evidence type="ECO:0000256" key="1">
    <source>
        <dbReference type="ARBA" id="ARBA00006018"/>
    </source>
</evidence>
<keyword evidence="3" id="KW-1185">Reference proteome</keyword>
<dbReference type="GO" id="GO:1902670">
    <property type="term" value="F:carbon dioxide binding"/>
    <property type="evidence" value="ECO:0007669"/>
    <property type="project" value="TreeGrafter"/>
</dbReference>
<evidence type="ECO:0000313" key="3">
    <source>
        <dbReference type="Proteomes" id="UP000199608"/>
    </source>
</evidence>
<dbReference type="EMBL" id="FNLL01000004">
    <property type="protein sequence ID" value="SDU09936.1"/>
    <property type="molecule type" value="Genomic_DNA"/>
</dbReference>
<accession>A0A1H2FRI2</accession>
<dbReference type="Proteomes" id="UP000199608">
    <property type="component" value="Unassembled WGS sequence"/>
</dbReference>